<accession>A0A919XP80</accession>
<comment type="caution">
    <text evidence="1">The sequence shown here is derived from an EMBL/GenBank/DDBJ whole genome shotgun (WGS) entry which is preliminary data.</text>
</comment>
<name>A0A919XP80_9BACL</name>
<organism evidence="1 2">
    <name type="scientific">Paenibacillus albilobatus</name>
    <dbReference type="NCBI Taxonomy" id="2716884"/>
    <lineage>
        <taxon>Bacteria</taxon>
        <taxon>Bacillati</taxon>
        <taxon>Bacillota</taxon>
        <taxon>Bacilli</taxon>
        <taxon>Bacillales</taxon>
        <taxon>Paenibacillaceae</taxon>
        <taxon>Paenibacillus</taxon>
    </lineage>
</organism>
<keyword evidence="2" id="KW-1185">Reference proteome</keyword>
<dbReference type="AlphaFoldDB" id="A0A919XP80"/>
<proteinExistence type="predicted"/>
<dbReference type="Proteomes" id="UP000679779">
    <property type="component" value="Unassembled WGS sequence"/>
</dbReference>
<evidence type="ECO:0000313" key="2">
    <source>
        <dbReference type="Proteomes" id="UP000679779"/>
    </source>
</evidence>
<protein>
    <recommendedName>
        <fullName evidence="3">Terminase small subunit</fullName>
    </recommendedName>
</protein>
<dbReference type="EMBL" id="BORQ01000007">
    <property type="protein sequence ID" value="GIO33753.1"/>
    <property type="molecule type" value="Genomic_DNA"/>
</dbReference>
<sequence length="175" mass="19292">MAKKKTEDVKLHERVVGTGELAAIIGKSDRWVRQLTGEKVLQQVERGKYILGDAIQSYCEHVSGGKEEDKKPRLIDYKTEHEKTKAEKAALELEHLKGNLHAAADVELLLSDLILTTKSRLLGVPSRIATECENEPADVVESVVRREIETALSALAKYTPDQIGGEIDHGSPENG</sequence>
<evidence type="ECO:0000313" key="1">
    <source>
        <dbReference type="EMBL" id="GIO33753.1"/>
    </source>
</evidence>
<evidence type="ECO:0008006" key="3">
    <source>
        <dbReference type="Google" id="ProtNLM"/>
    </source>
</evidence>
<gene>
    <name evidence="1" type="ORF">J2TS6_48940</name>
</gene>
<reference evidence="1" key="1">
    <citation type="submission" date="2021-03" db="EMBL/GenBank/DDBJ databases">
        <title>Antimicrobial resistance genes in bacteria isolated from Japanese honey, and their potential for conferring macrolide and lincosamide resistance in the American foulbrood pathogen Paenibacillus larvae.</title>
        <authorList>
            <person name="Okamoto M."/>
            <person name="Kumagai M."/>
            <person name="Kanamori H."/>
            <person name="Takamatsu D."/>
        </authorList>
    </citation>
    <scope>NUCLEOTIDE SEQUENCE</scope>
    <source>
        <strain evidence="1">J2TS6</strain>
    </source>
</reference>
<dbReference type="RefSeq" id="WP_212958643.1">
    <property type="nucleotide sequence ID" value="NZ_BORQ01000007.1"/>
</dbReference>